<keyword evidence="2" id="KW-0472">Membrane</keyword>
<feature type="transmembrane region" description="Helical" evidence="2">
    <location>
        <begin position="265"/>
        <end position="288"/>
    </location>
</feature>
<dbReference type="AlphaFoldDB" id="A0A2H0VE13"/>
<evidence type="ECO:0000313" key="4">
    <source>
        <dbReference type="EMBL" id="PIR97321.1"/>
    </source>
</evidence>
<organism evidence="4 5">
    <name type="scientific">Candidatus Doudnabacteria bacterium CG10_big_fil_rev_8_21_14_0_10_41_10</name>
    <dbReference type="NCBI Taxonomy" id="1974551"/>
    <lineage>
        <taxon>Bacteria</taxon>
        <taxon>Candidatus Doudnaibacteriota</taxon>
    </lineage>
</organism>
<dbReference type="EMBL" id="PFAJ01000027">
    <property type="protein sequence ID" value="PIR97321.1"/>
    <property type="molecule type" value="Genomic_DNA"/>
</dbReference>
<comment type="caution">
    <text evidence="4">The sequence shown here is derived from an EMBL/GenBank/DDBJ whole genome shotgun (WGS) entry which is preliminary data.</text>
</comment>
<dbReference type="SUPFAM" id="SSF55797">
    <property type="entry name" value="PR-1-like"/>
    <property type="match status" value="1"/>
</dbReference>
<name>A0A2H0VE13_9BACT</name>
<feature type="compositionally biased region" description="Pro residues" evidence="1">
    <location>
        <begin position="169"/>
        <end position="203"/>
    </location>
</feature>
<keyword evidence="2" id="KW-1133">Transmembrane helix</keyword>
<dbReference type="PANTHER" id="PTHR31157">
    <property type="entry name" value="SCP DOMAIN-CONTAINING PROTEIN"/>
    <property type="match status" value="1"/>
</dbReference>
<keyword evidence="2" id="KW-0812">Transmembrane</keyword>
<feature type="region of interest" description="Disordered" evidence="1">
    <location>
        <begin position="164"/>
        <end position="227"/>
    </location>
</feature>
<dbReference type="PANTHER" id="PTHR31157:SF1">
    <property type="entry name" value="SCP DOMAIN-CONTAINING PROTEIN"/>
    <property type="match status" value="1"/>
</dbReference>
<evidence type="ECO:0000256" key="2">
    <source>
        <dbReference type="SAM" id="Phobius"/>
    </source>
</evidence>
<dbReference type="Proteomes" id="UP000230557">
    <property type="component" value="Unassembled WGS sequence"/>
</dbReference>
<dbReference type="InterPro" id="IPR035940">
    <property type="entry name" value="CAP_sf"/>
</dbReference>
<dbReference type="Pfam" id="PF00188">
    <property type="entry name" value="CAP"/>
    <property type="match status" value="1"/>
</dbReference>
<evidence type="ECO:0000313" key="5">
    <source>
        <dbReference type="Proteomes" id="UP000230557"/>
    </source>
</evidence>
<proteinExistence type="predicted"/>
<dbReference type="CDD" id="cd05379">
    <property type="entry name" value="CAP_bacterial"/>
    <property type="match status" value="1"/>
</dbReference>
<dbReference type="Gene3D" id="3.40.33.10">
    <property type="entry name" value="CAP"/>
    <property type="match status" value="1"/>
</dbReference>
<dbReference type="InterPro" id="IPR014044">
    <property type="entry name" value="CAP_dom"/>
</dbReference>
<sequence length="318" mass="35628">MKYIKIILIILVLVFGFSRILLNSFTVTASSITSAGLMEKINEERKNRNIPPLFSDNRLSQAATEKTGDMFERDYFDHVNPDGNFVWPIIQKTGYYPYRLLGENLAIDFTTESGVVKAWLNSPSHRENLLNAEFADQGMSAQYGDYQSRYTSLVTNLFGTLVESFSSNPSPPPQTPPAPQTPTPTPTPQPQPKPTQASPPTPAPGEQVAVEETTYHEPENKTKNEPAVILTLGPTDVSGPLSGTQKLTIEIPKKLNQPNLNILNVVRTVFIILVIMLIFTIFVDIFIIKRSKKYWASNTHLPMLLMLLFTSLLTIRLY</sequence>
<feature type="domain" description="SCP" evidence="3">
    <location>
        <begin position="39"/>
        <end position="149"/>
    </location>
</feature>
<evidence type="ECO:0000256" key="1">
    <source>
        <dbReference type="SAM" id="MobiDB-lite"/>
    </source>
</evidence>
<accession>A0A2H0VE13</accession>
<evidence type="ECO:0000259" key="3">
    <source>
        <dbReference type="Pfam" id="PF00188"/>
    </source>
</evidence>
<gene>
    <name evidence="4" type="ORF">COT91_01975</name>
</gene>
<feature type="transmembrane region" description="Helical" evidence="2">
    <location>
        <begin position="300"/>
        <end position="317"/>
    </location>
</feature>
<protein>
    <recommendedName>
        <fullName evidence="3">SCP domain-containing protein</fullName>
    </recommendedName>
</protein>
<reference evidence="5" key="1">
    <citation type="submission" date="2017-09" db="EMBL/GenBank/DDBJ databases">
        <title>Depth-based differentiation of microbial function through sediment-hosted aquifers and enrichment of novel symbionts in the deep terrestrial subsurface.</title>
        <authorList>
            <person name="Probst A.J."/>
            <person name="Ladd B."/>
            <person name="Jarett J.K."/>
            <person name="Geller-Mcgrath D.E."/>
            <person name="Sieber C.M.K."/>
            <person name="Emerson J.B."/>
            <person name="Anantharaman K."/>
            <person name="Thomas B.C."/>
            <person name="Malmstrom R."/>
            <person name="Stieglmeier M."/>
            <person name="Klingl A."/>
            <person name="Woyke T."/>
            <person name="Ryan C.M."/>
            <person name="Banfield J.F."/>
        </authorList>
    </citation>
    <scope>NUCLEOTIDE SEQUENCE [LARGE SCALE GENOMIC DNA]</scope>
</reference>
<feature type="compositionally biased region" description="Basic and acidic residues" evidence="1">
    <location>
        <begin position="213"/>
        <end position="224"/>
    </location>
</feature>